<feature type="compositionally biased region" description="Basic and acidic residues" evidence="1">
    <location>
        <begin position="1"/>
        <end position="12"/>
    </location>
</feature>
<name>A0A7X6M2U1_9NOCA</name>
<protein>
    <submittedName>
        <fullName evidence="2">Uncharacterized protein</fullName>
    </submittedName>
</protein>
<accession>A0A7X6M2U1</accession>
<proteinExistence type="predicted"/>
<organism evidence="2 3">
    <name type="scientific">Nocardia veterana</name>
    <dbReference type="NCBI Taxonomy" id="132249"/>
    <lineage>
        <taxon>Bacteria</taxon>
        <taxon>Bacillati</taxon>
        <taxon>Actinomycetota</taxon>
        <taxon>Actinomycetes</taxon>
        <taxon>Mycobacteriales</taxon>
        <taxon>Nocardiaceae</taxon>
        <taxon>Nocardia</taxon>
    </lineage>
</organism>
<gene>
    <name evidence="2" type="ORF">HGA07_21645</name>
</gene>
<comment type="caution">
    <text evidence="2">The sequence shown here is derived from an EMBL/GenBank/DDBJ whole genome shotgun (WGS) entry which is preliminary data.</text>
</comment>
<dbReference type="AlphaFoldDB" id="A0A7X6M2U1"/>
<evidence type="ECO:0000313" key="3">
    <source>
        <dbReference type="Proteomes" id="UP000523447"/>
    </source>
</evidence>
<sequence>MSKHQDHHDSHCHCHGRSRRSAKGTRPFTRCTGEELRRLPRLIRMSLSHCESGKRTYFDHEDAELALAHVSREKPHRREQRTYLCPLCRGWHLTSQERKTPLSA</sequence>
<evidence type="ECO:0000256" key="1">
    <source>
        <dbReference type="SAM" id="MobiDB-lite"/>
    </source>
</evidence>
<feature type="compositionally biased region" description="Basic residues" evidence="1">
    <location>
        <begin position="13"/>
        <end position="23"/>
    </location>
</feature>
<keyword evidence="3" id="KW-1185">Reference proteome</keyword>
<feature type="region of interest" description="Disordered" evidence="1">
    <location>
        <begin position="1"/>
        <end position="28"/>
    </location>
</feature>
<reference evidence="2 3" key="1">
    <citation type="submission" date="2020-04" db="EMBL/GenBank/DDBJ databases">
        <title>MicrobeNet Type strains.</title>
        <authorList>
            <person name="Nicholson A.C."/>
        </authorList>
    </citation>
    <scope>NUCLEOTIDE SEQUENCE [LARGE SCALE GENOMIC DNA]</scope>
    <source>
        <strain evidence="2 3">DSM 44445</strain>
    </source>
</reference>
<dbReference type="RefSeq" id="WP_157171654.1">
    <property type="nucleotide sequence ID" value="NZ_CAWPHS010000020.1"/>
</dbReference>
<dbReference type="Proteomes" id="UP000523447">
    <property type="component" value="Unassembled WGS sequence"/>
</dbReference>
<evidence type="ECO:0000313" key="2">
    <source>
        <dbReference type="EMBL" id="NKY88212.1"/>
    </source>
</evidence>
<dbReference type="EMBL" id="JAAXPE010000027">
    <property type="protein sequence ID" value="NKY88212.1"/>
    <property type="molecule type" value="Genomic_DNA"/>
</dbReference>